<dbReference type="Proteomes" id="UP000268051">
    <property type="component" value="Unassembled WGS sequence"/>
</dbReference>
<evidence type="ECO:0000313" key="2">
    <source>
        <dbReference type="Proteomes" id="UP000268051"/>
    </source>
</evidence>
<organism evidence="1 2">
    <name type="scientific">Kluyvera ascorbata</name>
    <dbReference type="NCBI Taxonomy" id="51288"/>
    <lineage>
        <taxon>Bacteria</taxon>
        <taxon>Pseudomonadati</taxon>
        <taxon>Pseudomonadota</taxon>
        <taxon>Gammaproteobacteria</taxon>
        <taxon>Enterobacterales</taxon>
        <taxon>Enterobacteriaceae</taxon>
        <taxon>Kluyvera</taxon>
    </lineage>
</organism>
<name>A0A3N2SFQ9_9ENTR</name>
<evidence type="ECO:0000313" key="1">
    <source>
        <dbReference type="EMBL" id="ROU18538.1"/>
    </source>
</evidence>
<proteinExistence type="predicted"/>
<gene>
    <name evidence="1" type="ORF">EB837_01385</name>
</gene>
<dbReference type="AlphaFoldDB" id="A0A3N2SFQ9"/>
<sequence length="68" mass="7942">MCPAFRRQRPVVIRSQKGRRGKVVCQKHVKVRGNTLLQMQIVINNIINKFSYVTINSTINIGLTWWEC</sequence>
<reference evidence="1 2" key="1">
    <citation type="submission" date="2018-10" db="EMBL/GenBank/DDBJ databases">
        <title>Horizontal transference of carbapenem resistance between Klebsiella pneumoniae and Kluyvera ascorbata during abdominal infection: a case report.</title>
        <authorList>
            <person name="Raro O.H.F."/>
            <person name="Lima-Morales D."/>
            <person name="Barth A.L."/>
            <person name="Paim T.G.S."/>
            <person name="Mott M.P."/>
            <person name="Riche C.V.W."/>
            <person name="Teixeira U.F."/>
            <person name="Waechter F."/>
            <person name="Dias C.A.G."/>
        </authorList>
    </citation>
    <scope>NUCLEOTIDE SEQUENCE [LARGE SCALE GENOMIC DNA]</scope>
    <source>
        <strain evidence="1 2">OT2</strain>
    </source>
</reference>
<dbReference type="EMBL" id="RHFN01000001">
    <property type="protein sequence ID" value="ROU18538.1"/>
    <property type="molecule type" value="Genomic_DNA"/>
</dbReference>
<accession>A0A3N2SFQ9</accession>
<comment type="caution">
    <text evidence="1">The sequence shown here is derived from an EMBL/GenBank/DDBJ whole genome shotgun (WGS) entry which is preliminary data.</text>
</comment>
<protein>
    <submittedName>
        <fullName evidence="1">Uncharacterized protein</fullName>
    </submittedName>
</protein>